<dbReference type="Proteomes" id="UP000001520">
    <property type="component" value="Chromosome"/>
</dbReference>
<keyword evidence="12 16" id="KW-0406">Ion transport</keyword>
<dbReference type="Pfam" id="PF04205">
    <property type="entry name" value="FMN_bind"/>
    <property type="match status" value="1"/>
</dbReference>
<feature type="modified residue" description="FMN phosphoryl serine" evidence="16">
    <location>
        <position position="227"/>
    </location>
</feature>
<evidence type="ECO:0000256" key="7">
    <source>
        <dbReference type="ARBA" id="ARBA00022692"/>
    </source>
</evidence>
<evidence type="ECO:0000256" key="2">
    <source>
        <dbReference type="ARBA" id="ARBA00022475"/>
    </source>
</evidence>
<comment type="cofactor">
    <cofactor evidence="16 17">
        <name>FMN</name>
        <dbReference type="ChEBI" id="CHEBI:58210"/>
    </cofactor>
</comment>
<dbReference type="NCBIfam" id="TIGR01938">
    <property type="entry name" value="nqrC"/>
    <property type="match status" value="1"/>
</dbReference>
<evidence type="ECO:0000256" key="15">
    <source>
        <dbReference type="ARBA" id="ARBA00023201"/>
    </source>
</evidence>
<protein>
    <recommendedName>
        <fullName evidence="16 17">Na(+)-translocating NADH-quinone reductase subunit C</fullName>
        <shortName evidence="16 17">Na(+)-NQR subunit C</shortName>
        <shortName evidence="16 17">Na(+)-translocating NQR subunit C</shortName>
        <ecNumber evidence="16 17">7.2.1.1</ecNumber>
    </recommendedName>
    <alternativeName>
        <fullName evidence="16 17">NQR complex subunit C</fullName>
    </alternativeName>
    <alternativeName>
        <fullName evidence="16 17">NQR-1 subunit C</fullName>
    </alternativeName>
</protein>
<dbReference type="eggNOG" id="COG2869">
    <property type="taxonomic scope" value="Bacteria"/>
</dbReference>
<evidence type="ECO:0000256" key="3">
    <source>
        <dbReference type="ARBA" id="ARBA00022519"/>
    </source>
</evidence>
<evidence type="ECO:0000256" key="12">
    <source>
        <dbReference type="ARBA" id="ARBA00023065"/>
    </source>
</evidence>
<sequence>MQPDSKRKTLFVAFVISFVCSILVSAAAVLLKPVQEKNQIKDVLKNVIQVAGIDERNNINEILGKKLLPKLLDMETYNLEDIKDIGGYYKNFKKMLNDDTKSIKLKPEEDLASIGRIPKKVLIYFVKENNSVNKIIVPIYGKGLWSTLYGFLCINAKDKSICGITFYEHKETPGLGGEVDNPTWKRKWVGKMIYDKDGRLKLTVIKGEVNPDSAEKIYQVDGLSGASLTTAGVNNMVKFWLGDRGYKKFLMKNTF</sequence>
<dbReference type="KEGG" id="ddf:DEFDS_1916"/>
<dbReference type="PANTHER" id="PTHR37838:SF1">
    <property type="entry name" value="NA(+)-TRANSLOCATING NADH-QUINONE REDUCTASE SUBUNIT C"/>
    <property type="match status" value="1"/>
</dbReference>
<keyword evidence="7 16" id="KW-0812">Transmembrane</keyword>
<organism evidence="19 20">
    <name type="scientific">Deferribacter desulfuricans (strain DSM 14783 / JCM 11476 / NBRC 101012 / SSM1)</name>
    <dbReference type="NCBI Taxonomy" id="639282"/>
    <lineage>
        <taxon>Bacteria</taxon>
        <taxon>Pseudomonadati</taxon>
        <taxon>Deferribacterota</taxon>
        <taxon>Deferribacteres</taxon>
        <taxon>Deferribacterales</taxon>
        <taxon>Deferribacteraceae</taxon>
        <taxon>Deferribacter</taxon>
    </lineage>
</organism>
<keyword evidence="3 16" id="KW-0997">Cell inner membrane</keyword>
<comment type="caution">
    <text evidence="16">Lacks conserved residue(s) required for the propagation of feature annotation.</text>
</comment>
<dbReference type="GO" id="GO:0010181">
    <property type="term" value="F:FMN binding"/>
    <property type="evidence" value="ECO:0007669"/>
    <property type="project" value="UniProtKB-UniRule"/>
</dbReference>
<proteinExistence type="inferred from homology"/>
<dbReference type="PANTHER" id="PTHR37838">
    <property type="entry name" value="NA(+)-TRANSLOCATING NADH-QUINONE REDUCTASE SUBUNIT C"/>
    <property type="match status" value="1"/>
</dbReference>
<keyword evidence="14 16" id="KW-0472">Membrane</keyword>
<comment type="subcellular location">
    <subcellularLocation>
        <location evidence="16">Cell inner membrane</location>
        <topology evidence="16">Single-pass membrane protein</topology>
    </subcellularLocation>
</comment>
<comment type="subunit">
    <text evidence="16 17">Composed of six subunits; NqrA, NqrB, NqrC, NqrD, NqrE and NqrF.</text>
</comment>
<dbReference type="InterPro" id="IPR007329">
    <property type="entry name" value="FMN-bd"/>
</dbReference>
<dbReference type="PIRSF" id="PIRSF009437">
    <property type="entry name" value="NQR-1_subunit_C"/>
    <property type="match status" value="1"/>
</dbReference>
<evidence type="ECO:0000256" key="4">
    <source>
        <dbReference type="ARBA" id="ARBA00022553"/>
    </source>
</evidence>
<dbReference type="GO" id="GO:0006814">
    <property type="term" value="P:sodium ion transport"/>
    <property type="evidence" value="ECO:0007669"/>
    <property type="project" value="UniProtKB-UniRule"/>
</dbReference>
<keyword evidence="11 16" id="KW-0915">Sodium</keyword>
<comment type="caution">
    <text evidence="16">The residue potentially involved in the covalent binding of FMN is a Ser instead of a Thr.</text>
</comment>
<keyword evidence="13 16" id="KW-0830">Ubiquinone</keyword>
<keyword evidence="15 16" id="KW-0739">Sodium transport</keyword>
<evidence type="ECO:0000313" key="20">
    <source>
        <dbReference type="Proteomes" id="UP000001520"/>
    </source>
</evidence>
<reference evidence="19 20" key="1">
    <citation type="journal article" date="2010" name="DNA Res.">
        <title>Bacterial lifestyle in a deep-sea hydrothermal vent chimney revealed by the genome sequence of the thermophilic bacterium Deferribacter desulfuricans SSM1.</title>
        <authorList>
            <person name="Takaki Y."/>
            <person name="Shimamura S."/>
            <person name="Nakagawa S."/>
            <person name="Fukuhara Y."/>
            <person name="Horikawa H."/>
            <person name="Ankai A."/>
            <person name="Harada T."/>
            <person name="Hosoyama A."/>
            <person name="Oguchi A."/>
            <person name="Fukui S."/>
            <person name="Fujita N."/>
            <person name="Takami H."/>
            <person name="Takai K."/>
        </authorList>
    </citation>
    <scope>NUCLEOTIDE SEQUENCE [LARGE SCALE GENOMIC DNA]</scope>
    <source>
        <strain evidence="20">DSM 14783 / JCM 11476 / NBRC 101012 / SSM1</strain>
    </source>
</reference>
<evidence type="ECO:0000256" key="11">
    <source>
        <dbReference type="ARBA" id="ARBA00023053"/>
    </source>
</evidence>
<name>D3P9H7_DEFDS</name>
<comment type="function">
    <text evidence="16">NQR complex catalyzes the reduction of ubiquinone-1 to ubiquinol by two successive reactions, coupled with the transport of Na(+) ions from the cytoplasm to the periplasm. NqrA to NqrE are probably involved in the second step, the conversion of ubisemiquinone to ubiquinol.</text>
</comment>
<keyword evidence="2 16" id="KW-1003">Cell membrane</keyword>
<dbReference type="GO" id="GO:0016655">
    <property type="term" value="F:oxidoreductase activity, acting on NAD(P)H, quinone or similar compound as acceptor"/>
    <property type="evidence" value="ECO:0007669"/>
    <property type="project" value="UniProtKB-UniRule"/>
</dbReference>
<evidence type="ECO:0000256" key="16">
    <source>
        <dbReference type="HAMAP-Rule" id="MF_00427"/>
    </source>
</evidence>
<dbReference type="SMART" id="SM00900">
    <property type="entry name" value="FMN_bind"/>
    <property type="match status" value="1"/>
</dbReference>
<feature type="domain" description="FMN-binding" evidence="18">
    <location>
        <begin position="143"/>
        <end position="244"/>
    </location>
</feature>
<keyword evidence="1 16" id="KW-0813">Transport</keyword>
<gene>
    <name evidence="16 19" type="primary">nqrC</name>
    <name evidence="19" type="ordered locus">DEFDS_1916</name>
</gene>
<dbReference type="STRING" id="639282.DEFDS_1916"/>
<dbReference type="GO" id="GO:0005886">
    <property type="term" value="C:plasma membrane"/>
    <property type="evidence" value="ECO:0007669"/>
    <property type="project" value="UniProtKB-SubCell"/>
</dbReference>
<dbReference type="InterPro" id="IPR010204">
    <property type="entry name" value="NqrC"/>
</dbReference>
<evidence type="ECO:0000256" key="17">
    <source>
        <dbReference type="PIRNR" id="PIRNR009437"/>
    </source>
</evidence>
<dbReference type="EMBL" id="AP011529">
    <property type="protein sequence ID" value="BAI81367.1"/>
    <property type="molecule type" value="Genomic_DNA"/>
</dbReference>
<evidence type="ECO:0000313" key="19">
    <source>
        <dbReference type="EMBL" id="BAI81367.1"/>
    </source>
</evidence>
<keyword evidence="10 16" id="KW-0520">NAD</keyword>
<dbReference type="HOGENOM" id="CLU_077882_0_1_0"/>
<keyword evidence="4 16" id="KW-0597">Phosphoprotein</keyword>
<keyword evidence="6 16" id="KW-0288">FMN</keyword>
<comment type="catalytic activity">
    <reaction evidence="16 17">
        <text>a ubiquinone + n Na(+)(in) + NADH + H(+) = a ubiquinol + n Na(+)(out) + NAD(+)</text>
        <dbReference type="Rhea" id="RHEA:47748"/>
        <dbReference type="Rhea" id="RHEA-COMP:9565"/>
        <dbReference type="Rhea" id="RHEA-COMP:9566"/>
        <dbReference type="ChEBI" id="CHEBI:15378"/>
        <dbReference type="ChEBI" id="CHEBI:16389"/>
        <dbReference type="ChEBI" id="CHEBI:17976"/>
        <dbReference type="ChEBI" id="CHEBI:29101"/>
        <dbReference type="ChEBI" id="CHEBI:57540"/>
        <dbReference type="ChEBI" id="CHEBI:57945"/>
        <dbReference type="EC" id="7.2.1.1"/>
    </reaction>
</comment>
<evidence type="ECO:0000256" key="13">
    <source>
        <dbReference type="ARBA" id="ARBA00023075"/>
    </source>
</evidence>
<evidence type="ECO:0000256" key="14">
    <source>
        <dbReference type="ARBA" id="ARBA00023136"/>
    </source>
</evidence>
<evidence type="ECO:0000256" key="6">
    <source>
        <dbReference type="ARBA" id="ARBA00022643"/>
    </source>
</evidence>
<keyword evidence="8 16" id="KW-1278">Translocase</keyword>
<keyword evidence="20" id="KW-1185">Reference proteome</keyword>
<evidence type="ECO:0000256" key="9">
    <source>
        <dbReference type="ARBA" id="ARBA00022989"/>
    </source>
</evidence>
<dbReference type="EC" id="7.2.1.1" evidence="16 17"/>
<evidence type="ECO:0000256" key="10">
    <source>
        <dbReference type="ARBA" id="ARBA00023027"/>
    </source>
</evidence>
<dbReference type="RefSeq" id="WP_013008612.1">
    <property type="nucleotide sequence ID" value="NC_013939.1"/>
</dbReference>
<evidence type="ECO:0000259" key="18">
    <source>
        <dbReference type="SMART" id="SM00900"/>
    </source>
</evidence>
<dbReference type="AlphaFoldDB" id="D3P9H7"/>
<evidence type="ECO:0000256" key="5">
    <source>
        <dbReference type="ARBA" id="ARBA00022630"/>
    </source>
</evidence>
<dbReference type="NCBIfam" id="NF003749">
    <property type="entry name" value="PRK05346.1-5"/>
    <property type="match status" value="1"/>
</dbReference>
<evidence type="ECO:0000256" key="1">
    <source>
        <dbReference type="ARBA" id="ARBA00022448"/>
    </source>
</evidence>
<accession>D3P9H7</accession>
<dbReference type="HAMAP" id="MF_00427">
    <property type="entry name" value="NqrC"/>
    <property type="match status" value="1"/>
</dbReference>
<comment type="similarity">
    <text evidence="16 17">Belongs to the NqrC family.</text>
</comment>
<evidence type="ECO:0000256" key="8">
    <source>
        <dbReference type="ARBA" id="ARBA00022967"/>
    </source>
</evidence>
<keyword evidence="9 16" id="KW-1133">Transmembrane helix</keyword>
<keyword evidence="5 16" id="KW-0285">Flavoprotein</keyword>